<comment type="caution">
    <text evidence="2">The sequence shown here is derived from an EMBL/GenBank/DDBJ whole genome shotgun (WGS) entry which is preliminary data.</text>
</comment>
<evidence type="ECO:0000256" key="1">
    <source>
        <dbReference type="SAM" id="SignalP"/>
    </source>
</evidence>
<dbReference type="Pfam" id="PF20365">
    <property type="entry name" value="DUF6660"/>
    <property type="match status" value="1"/>
</dbReference>
<protein>
    <recommendedName>
        <fullName evidence="4">DUF2946 domain-containing protein</fullName>
    </recommendedName>
</protein>
<organism evidence="2 3">
    <name type="scientific">Dawidia cretensis</name>
    <dbReference type="NCBI Taxonomy" id="2782350"/>
    <lineage>
        <taxon>Bacteria</taxon>
        <taxon>Pseudomonadati</taxon>
        <taxon>Bacteroidota</taxon>
        <taxon>Cytophagia</taxon>
        <taxon>Cytophagales</taxon>
        <taxon>Chryseotaleaceae</taxon>
        <taxon>Dawidia</taxon>
    </lineage>
</organism>
<name>A0AAP2E4B6_9BACT</name>
<dbReference type="Proteomes" id="UP001319080">
    <property type="component" value="Unassembled WGS sequence"/>
</dbReference>
<evidence type="ECO:0000313" key="2">
    <source>
        <dbReference type="EMBL" id="MBT1711439.1"/>
    </source>
</evidence>
<accession>A0AAP2E4B6</accession>
<sequence length="105" mass="11248">MKFGCYIVALLFAVLTCFPCSDGDLCAHDAPDAHAVTISEHHTDAGAADICSPLCACSCCSTHVQLPVAFSFESHTPLLMAHRSSVNLPFVQAIDYAIWQPPRVA</sequence>
<reference evidence="2 3" key="1">
    <citation type="submission" date="2021-05" db="EMBL/GenBank/DDBJ databases">
        <title>A Polyphasic approach of four new species of the genus Ohtaekwangia: Ohtaekwangia histidinii sp. nov., Ohtaekwangia cretensis sp. nov., Ohtaekwangia indiensis sp. nov., Ohtaekwangia reichenbachii sp. nov. from diverse environment.</title>
        <authorList>
            <person name="Octaviana S."/>
        </authorList>
    </citation>
    <scope>NUCLEOTIDE SEQUENCE [LARGE SCALE GENOMIC DNA]</scope>
    <source>
        <strain evidence="2 3">PWU5</strain>
    </source>
</reference>
<dbReference type="RefSeq" id="WP_254087013.1">
    <property type="nucleotide sequence ID" value="NZ_JAHESE010000034.1"/>
</dbReference>
<evidence type="ECO:0000313" key="3">
    <source>
        <dbReference type="Proteomes" id="UP001319080"/>
    </source>
</evidence>
<proteinExistence type="predicted"/>
<dbReference type="EMBL" id="JAHESE010000034">
    <property type="protein sequence ID" value="MBT1711439.1"/>
    <property type="molecule type" value="Genomic_DNA"/>
</dbReference>
<dbReference type="AlphaFoldDB" id="A0AAP2E4B6"/>
<dbReference type="InterPro" id="IPR046601">
    <property type="entry name" value="DUF6660"/>
</dbReference>
<gene>
    <name evidence="2" type="ORF">KK062_24565</name>
</gene>
<keyword evidence="1" id="KW-0732">Signal</keyword>
<feature type="chain" id="PRO_5042918614" description="DUF2946 domain-containing protein" evidence="1">
    <location>
        <begin position="23"/>
        <end position="105"/>
    </location>
</feature>
<feature type="signal peptide" evidence="1">
    <location>
        <begin position="1"/>
        <end position="22"/>
    </location>
</feature>
<keyword evidence="3" id="KW-1185">Reference proteome</keyword>
<evidence type="ECO:0008006" key="4">
    <source>
        <dbReference type="Google" id="ProtNLM"/>
    </source>
</evidence>